<evidence type="ECO:0000256" key="1">
    <source>
        <dbReference type="SAM" id="MobiDB-lite"/>
    </source>
</evidence>
<dbReference type="AlphaFoldDB" id="A0A4W5L9I2"/>
<feature type="compositionally biased region" description="Polar residues" evidence="1">
    <location>
        <begin position="85"/>
        <end position="103"/>
    </location>
</feature>
<protein>
    <submittedName>
        <fullName evidence="2">Uncharacterized protein</fullName>
    </submittedName>
</protein>
<keyword evidence="3" id="KW-1185">Reference proteome</keyword>
<organism evidence="2 3">
    <name type="scientific">Hucho hucho</name>
    <name type="common">huchen</name>
    <dbReference type="NCBI Taxonomy" id="62062"/>
    <lineage>
        <taxon>Eukaryota</taxon>
        <taxon>Metazoa</taxon>
        <taxon>Chordata</taxon>
        <taxon>Craniata</taxon>
        <taxon>Vertebrata</taxon>
        <taxon>Euteleostomi</taxon>
        <taxon>Actinopterygii</taxon>
        <taxon>Neopterygii</taxon>
        <taxon>Teleostei</taxon>
        <taxon>Protacanthopterygii</taxon>
        <taxon>Salmoniformes</taxon>
        <taxon>Salmonidae</taxon>
        <taxon>Salmoninae</taxon>
        <taxon>Hucho</taxon>
    </lineage>
</organism>
<name>A0A4W5L9I2_9TELE</name>
<feature type="region of interest" description="Disordered" evidence="1">
    <location>
        <begin position="82"/>
        <end position="147"/>
    </location>
</feature>
<feature type="compositionally biased region" description="Polar residues" evidence="1">
    <location>
        <begin position="166"/>
        <end position="187"/>
    </location>
</feature>
<dbReference type="Ensembl" id="ENSHHUT00000023299.1">
    <property type="protein sequence ID" value="ENSHHUP00000022449.1"/>
    <property type="gene ID" value="ENSHHUG00000014069.1"/>
</dbReference>
<accession>A0A4W5L9I2</accession>
<reference evidence="2" key="2">
    <citation type="submission" date="2025-08" db="UniProtKB">
        <authorList>
            <consortium name="Ensembl"/>
        </authorList>
    </citation>
    <scope>IDENTIFICATION</scope>
</reference>
<proteinExistence type="predicted"/>
<dbReference type="STRING" id="62062.ENSHHUP00000022449"/>
<evidence type="ECO:0000313" key="3">
    <source>
        <dbReference type="Proteomes" id="UP000314982"/>
    </source>
</evidence>
<feature type="region of interest" description="Disordered" evidence="1">
    <location>
        <begin position="165"/>
        <end position="187"/>
    </location>
</feature>
<evidence type="ECO:0000313" key="2">
    <source>
        <dbReference type="Ensembl" id="ENSHHUP00000022449.1"/>
    </source>
</evidence>
<dbReference type="Proteomes" id="UP000314982">
    <property type="component" value="Unassembled WGS sequence"/>
</dbReference>
<sequence length="201" mass="22028">MVRLVIVRSSLSCQPCVWSLTSASYLTPLSLPPHLSSSPSLFLPPSLYRGCSELYRIPVVEYKSSGESGSFDYKFPFRSKDNKWQRTSSSPQQSLTASPQLHTPNRAVSLGSSGGKTLSAERPERNTAIPRSVSSDGRPLDTKRMSPGSENYALVSSLALGRSPHNRSSLSNLSCSTDTSQHWTTPKSMPEGYEMECVHDL</sequence>
<reference evidence="3" key="1">
    <citation type="submission" date="2018-06" db="EMBL/GenBank/DDBJ databases">
        <title>Genome assembly of Danube salmon.</title>
        <authorList>
            <person name="Macqueen D.J."/>
            <person name="Gundappa M.K."/>
        </authorList>
    </citation>
    <scope>NUCLEOTIDE SEQUENCE [LARGE SCALE GENOMIC DNA]</scope>
</reference>
<reference evidence="2" key="3">
    <citation type="submission" date="2025-09" db="UniProtKB">
        <authorList>
            <consortium name="Ensembl"/>
        </authorList>
    </citation>
    <scope>IDENTIFICATION</scope>
</reference>